<reference evidence="4 5" key="2">
    <citation type="submission" date="2015-05" db="EMBL/GenBank/DDBJ databases">
        <authorList>
            <person name="Morales-Cruz A."/>
            <person name="Amrine K.C."/>
            <person name="Cantu D."/>
        </authorList>
    </citation>
    <scope>NUCLEOTIDE SEQUENCE [LARGE SCALE GENOMIC DNA]</scope>
    <source>
        <strain evidence="4">UCRPC4</strain>
    </source>
</reference>
<feature type="compositionally biased region" description="Polar residues" evidence="2">
    <location>
        <begin position="1"/>
        <end position="12"/>
    </location>
</feature>
<keyword evidence="1" id="KW-0539">Nucleus</keyword>
<dbReference type="OrthoDB" id="5296287at2759"/>
<name>A0A0G2EG05_PHACM</name>
<dbReference type="GO" id="GO:0006351">
    <property type="term" value="P:DNA-templated transcription"/>
    <property type="evidence" value="ECO:0007669"/>
    <property type="project" value="InterPro"/>
</dbReference>
<organism evidence="4 5">
    <name type="scientific">Phaeomoniella chlamydospora</name>
    <name type="common">Phaeoacremonium chlamydosporum</name>
    <dbReference type="NCBI Taxonomy" id="158046"/>
    <lineage>
        <taxon>Eukaryota</taxon>
        <taxon>Fungi</taxon>
        <taxon>Dikarya</taxon>
        <taxon>Ascomycota</taxon>
        <taxon>Pezizomycotina</taxon>
        <taxon>Eurotiomycetes</taxon>
        <taxon>Chaetothyriomycetidae</taxon>
        <taxon>Phaeomoniellales</taxon>
        <taxon>Phaeomoniellaceae</taxon>
        <taxon>Phaeomoniella</taxon>
    </lineage>
</organism>
<dbReference type="EMBL" id="LCWF01000086">
    <property type="protein sequence ID" value="KKY21344.1"/>
    <property type="molecule type" value="Genomic_DNA"/>
</dbReference>
<dbReference type="CDD" id="cd12148">
    <property type="entry name" value="fungal_TF_MHR"/>
    <property type="match status" value="1"/>
</dbReference>
<dbReference type="GO" id="GO:0003677">
    <property type="term" value="F:DNA binding"/>
    <property type="evidence" value="ECO:0007669"/>
    <property type="project" value="InterPro"/>
</dbReference>
<feature type="region of interest" description="Disordered" evidence="2">
    <location>
        <begin position="103"/>
        <end position="146"/>
    </location>
</feature>
<feature type="region of interest" description="Disordered" evidence="2">
    <location>
        <begin position="182"/>
        <end position="222"/>
    </location>
</feature>
<feature type="domain" description="Xylanolytic transcriptional activator regulatory" evidence="3">
    <location>
        <begin position="264"/>
        <end position="406"/>
    </location>
</feature>
<dbReference type="GO" id="GO:0008270">
    <property type="term" value="F:zinc ion binding"/>
    <property type="evidence" value="ECO:0007669"/>
    <property type="project" value="InterPro"/>
</dbReference>
<dbReference type="InterPro" id="IPR007219">
    <property type="entry name" value="XnlR_reg_dom"/>
</dbReference>
<dbReference type="InterPro" id="IPR053230">
    <property type="entry name" value="Trans_reg_galc"/>
</dbReference>
<evidence type="ECO:0000256" key="1">
    <source>
        <dbReference type="ARBA" id="ARBA00023242"/>
    </source>
</evidence>
<feature type="region of interest" description="Disordered" evidence="2">
    <location>
        <begin position="1"/>
        <end position="48"/>
    </location>
</feature>
<reference evidence="4 5" key="1">
    <citation type="submission" date="2015-05" db="EMBL/GenBank/DDBJ databases">
        <title>Distinctive expansion of gene families associated with plant cell wall degradation and secondary metabolism in the genomes of grapevine trunk pathogens.</title>
        <authorList>
            <person name="Lawrence D.P."/>
            <person name="Travadon R."/>
            <person name="Rolshausen P.E."/>
            <person name="Baumgartner K."/>
        </authorList>
    </citation>
    <scope>NUCLEOTIDE SEQUENCE [LARGE SCALE GENOMIC DNA]</scope>
    <source>
        <strain evidence="4">UCRPC4</strain>
    </source>
</reference>
<dbReference type="AlphaFoldDB" id="A0A0G2EG05"/>
<dbReference type="PANTHER" id="PTHR47654">
    <property type="entry name" value="ZN(II)2CYS6 TRANSCRIPTION FACTOR (EUROFUNG)-RELATED"/>
    <property type="match status" value="1"/>
</dbReference>
<dbReference type="Pfam" id="PF04082">
    <property type="entry name" value="Fungal_trans"/>
    <property type="match status" value="1"/>
</dbReference>
<proteinExistence type="predicted"/>
<protein>
    <submittedName>
        <fullName evidence="4">Putative c6 transcription factor</fullName>
    </submittedName>
</protein>
<sequence>MVAPSIESQQDAMQRPPLPTPSQSGIFRLPEQLKSTSTGGEAHPSKAAKVAIPRLRKDAESSPADHAKQFGTMAEKLVDYETLLLELSAKVNEKDADRIRKALEKETSKDMDDIKSDAPTATGTELESEFSGGESEVSGGVGSTGAVDRVEEDFNRNEESRATGFMGKNSEVTWMQRLRQENRLASPTQLGDERTFQERSGGASALFDDQRGQNSGPPLPDVYKEYTVAESSYHLDDFGVSVPDTVDPYEVPPKETADSLFGVYMTTVHPSFPLIGKVTFASQYRRFFGGPRINPGPKWLSILNLIFAISARYSHLIEAPWRGDERDHLIYFTRARMLSMNDDTLFAHPDLQQIQIEGLMAFYLTATNQINRAWTISGMATRAAVGLGLNMRNESTRTPDTSKEIRYREVVNFLYTPEAMAMSWAKIQDTIVYLEDRLDTWLADLPSGFDFTRKQREQTFLQQRISLGFYFYGARITVNRPCLCRLDRKIPRQSDKSKEFNRQRAATCIDAARAMLDLIPDQPNAIGLNKLSPWWCILHFMVQATTVLMLELSFRADHMPEQAESVLIASKKGVRWLYQMSENSIAAGRAWKLCDTLLRDAAPKVGGSVDDMPTERTAAPTAFDMDPSLQLNPAVDLSFAPSTMSRFPAMQGQLNVPLFTGFDQYMPSQTGLTQPGDYYPITAEMDFLTDEFHNQIQGQPGYISSTATGNSTGTTVTETDTNGCSTLYTPVTTPVCQTTLSGMGQLPITVTACSQYVTFSTSTSTEIPVSTVSGSPMGANVAYFLADWRVIASGVVPNNVTVEDCVQGSGGQDCSTSTESWSVTTETYDVPFTSTITFEGMVTGPAILALGNGLYTTTIDASITQPLSINTVIITATPSPRPSIVRIGGVTTTVTIRSTVTSTVEVVNAYTPGPSTVASVQTAASVNTSAVV</sequence>
<evidence type="ECO:0000313" key="4">
    <source>
        <dbReference type="EMBL" id="KKY21344.1"/>
    </source>
</evidence>
<dbReference type="Proteomes" id="UP000053317">
    <property type="component" value="Unassembled WGS sequence"/>
</dbReference>
<gene>
    <name evidence="4" type="ORF">UCRPC4_g03780</name>
</gene>
<accession>A0A0G2EG05</accession>
<keyword evidence="5" id="KW-1185">Reference proteome</keyword>
<evidence type="ECO:0000313" key="5">
    <source>
        <dbReference type="Proteomes" id="UP000053317"/>
    </source>
</evidence>
<feature type="compositionally biased region" description="Basic and acidic residues" evidence="2">
    <location>
        <begin position="103"/>
        <end position="116"/>
    </location>
</feature>
<evidence type="ECO:0000259" key="3">
    <source>
        <dbReference type="Pfam" id="PF04082"/>
    </source>
</evidence>
<evidence type="ECO:0000256" key="2">
    <source>
        <dbReference type="SAM" id="MobiDB-lite"/>
    </source>
</evidence>
<feature type="compositionally biased region" description="Low complexity" evidence="2">
    <location>
        <begin position="122"/>
        <end position="138"/>
    </location>
</feature>
<comment type="caution">
    <text evidence="4">The sequence shown here is derived from an EMBL/GenBank/DDBJ whole genome shotgun (WGS) entry which is preliminary data.</text>
</comment>